<dbReference type="Proteomes" id="UP000228641">
    <property type="component" value="Unassembled WGS sequence"/>
</dbReference>
<organism evidence="1 2">
    <name type="scientific">Prevotella intermedia</name>
    <dbReference type="NCBI Taxonomy" id="28131"/>
    <lineage>
        <taxon>Bacteria</taxon>
        <taxon>Pseudomonadati</taxon>
        <taxon>Bacteroidota</taxon>
        <taxon>Bacteroidia</taxon>
        <taxon>Bacteroidales</taxon>
        <taxon>Prevotellaceae</taxon>
        <taxon>Prevotella</taxon>
    </lineage>
</organism>
<name>A0A2M8M384_PREIN</name>
<accession>A0A2M8M384</accession>
<protein>
    <submittedName>
        <fullName evidence="1">Uncharacterized protein</fullName>
    </submittedName>
</protein>
<sequence length="82" mass="9207">MAILEFRKKQAKICKEILQANVLHNQLIINVLQNLLFCVAKAAVLPSKTAAFAMPNRNYRFSSEYSLQNGGGFLLKPSYLCC</sequence>
<proteinExistence type="predicted"/>
<comment type="caution">
    <text evidence="1">The sequence shown here is derived from an EMBL/GenBank/DDBJ whole genome shotgun (WGS) entry which is preliminary data.</text>
</comment>
<gene>
    <name evidence="1" type="ORF">CUB97_09640</name>
</gene>
<reference evidence="1 2" key="1">
    <citation type="submission" date="2017-11" db="EMBL/GenBank/DDBJ databases">
        <title>Genome sequencing of Prevotella intermedia KCOM 1779.</title>
        <authorList>
            <person name="Kook J.-K."/>
            <person name="Park S.-N."/>
            <person name="Lim Y.K."/>
        </authorList>
    </citation>
    <scope>NUCLEOTIDE SEQUENCE [LARGE SCALE GENOMIC DNA]</scope>
    <source>
        <strain evidence="1 2">KCOM 1779</strain>
    </source>
</reference>
<dbReference type="AlphaFoldDB" id="A0A2M8M384"/>
<dbReference type="EMBL" id="PGGD01000002">
    <property type="protein sequence ID" value="PJE98655.1"/>
    <property type="molecule type" value="Genomic_DNA"/>
</dbReference>
<evidence type="ECO:0000313" key="2">
    <source>
        <dbReference type="Proteomes" id="UP000228641"/>
    </source>
</evidence>
<evidence type="ECO:0000313" key="1">
    <source>
        <dbReference type="EMBL" id="PJE98655.1"/>
    </source>
</evidence>